<accession>A0AAD4BNM9</accession>
<sequence>MALDGQEILYFMSVGVSATPIPDQSFEELRIRDYLRAYQTSGGPPQPCSQSPDTPNARATLSLAPLFVPTAIPVPADSINGSSSNAPVTLSTDLPTNHEFRPNKSKINGESFESISAQSPYTFFSHEVGFRLGRSARLYELRHYAYLAGNKMPPPVLPVTTMNGESRETGTSTVYPFYAPDSRATAYNTSTPPTGGTPDYLMTIVASPKFEKHSFEELRIAHLTAGKEVGSSEIPTRGALPAQSAPTLFGRPRGDAFSAGSLKLS</sequence>
<evidence type="ECO:0000313" key="3">
    <source>
        <dbReference type="Proteomes" id="UP001194468"/>
    </source>
</evidence>
<reference evidence="2" key="1">
    <citation type="submission" date="2019-10" db="EMBL/GenBank/DDBJ databases">
        <authorList>
            <consortium name="DOE Joint Genome Institute"/>
            <person name="Kuo A."/>
            <person name="Miyauchi S."/>
            <person name="Kiss E."/>
            <person name="Drula E."/>
            <person name="Kohler A."/>
            <person name="Sanchez-Garcia M."/>
            <person name="Andreopoulos B."/>
            <person name="Barry K.W."/>
            <person name="Bonito G."/>
            <person name="Buee M."/>
            <person name="Carver A."/>
            <person name="Chen C."/>
            <person name="Cichocki N."/>
            <person name="Clum A."/>
            <person name="Culley D."/>
            <person name="Crous P.W."/>
            <person name="Fauchery L."/>
            <person name="Girlanda M."/>
            <person name="Hayes R."/>
            <person name="Keri Z."/>
            <person name="LaButti K."/>
            <person name="Lipzen A."/>
            <person name="Lombard V."/>
            <person name="Magnuson J."/>
            <person name="Maillard F."/>
            <person name="Morin E."/>
            <person name="Murat C."/>
            <person name="Nolan M."/>
            <person name="Ohm R."/>
            <person name="Pangilinan J."/>
            <person name="Pereira M."/>
            <person name="Perotto S."/>
            <person name="Peter M."/>
            <person name="Riley R."/>
            <person name="Sitrit Y."/>
            <person name="Stielow B."/>
            <person name="Szollosi G."/>
            <person name="Zifcakova L."/>
            <person name="Stursova M."/>
            <person name="Spatafora J.W."/>
            <person name="Tedersoo L."/>
            <person name="Vaario L.-M."/>
            <person name="Yamada A."/>
            <person name="Yan M."/>
            <person name="Wang P."/>
            <person name="Xu J."/>
            <person name="Bruns T."/>
            <person name="Baldrian P."/>
            <person name="Vilgalys R."/>
            <person name="Henrissat B."/>
            <person name="Grigoriev I.V."/>
            <person name="Hibbett D."/>
            <person name="Nagy L.G."/>
            <person name="Martin F.M."/>
        </authorList>
    </citation>
    <scope>NUCLEOTIDE SEQUENCE</scope>
    <source>
        <strain evidence="2">BED1</strain>
    </source>
</reference>
<dbReference type="AlphaFoldDB" id="A0AAD4BNM9"/>
<feature type="region of interest" description="Disordered" evidence="1">
    <location>
        <begin position="230"/>
        <end position="265"/>
    </location>
</feature>
<gene>
    <name evidence="2" type="ORF">L210DRAFT_2552931</name>
</gene>
<comment type="caution">
    <text evidence="2">The sequence shown here is derived from an EMBL/GenBank/DDBJ whole genome shotgun (WGS) entry which is preliminary data.</text>
</comment>
<keyword evidence="3" id="KW-1185">Reference proteome</keyword>
<evidence type="ECO:0000256" key="1">
    <source>
        <dbReference type="SAM" id="MobiDB-lite"/>
    </source>
</evidence>
<organism evidence="2 3">
    <name type="scientific">Boletus edulis BED1</name>
    <dbReference type="NCBI Taxonomy" id="1328754"/>
    <lineage>
        <taxon>Eukaryota</taxon>
        <taxon>Fungi</taxon>
        <taxon>Dikarya</taxon>
        <taxon>Basidiomycota</taxon>
        <taxon>Agaricomycotina</taxon>
        <taxon>Agaricomycetes</taxon>
        <taxon>Agaricomycetidae</taxon>
        <taxon>Boletales</taxon>
        <taxon>Boletineae</taxon>
        <taxon>Boletaceae</taxon>
        <taxon>Boletoideae</taxon>
        <taxon>Boletus</taxon>
    </lineage>
</organism>
<reference evidence="2" key="2">
    <citation type="journal article" date="2020" name="Nat. Commun.">
        <title>Large-scale genome sequencing of mycorrhizal fungi provides insights into the early evolution of symbiotic traits.</title>
        <authorList>
            <person name="Miyauchi S."/>
            <person name="Kiss E."/>
            <person name="Kuo A."/>
            <person name="Drula E."/>
            <person name="Kohler A."/>
            <person name="Sanchez-Garcia M."/>
            <person name="Morin E."/>
            <person name="Andreopoulos B."/>
            <person name="Barry K.W."/>
            <person name="Bonito G."/>
            <person name="Buee M."/>
            <person name="Carver A."/>
            <person name="Chen C."/>
            <person name="Cichocki N."/>
            <person name="Clum A."/>
            <person name="Culley D."/>
            <person name="Crous P.W."/>
            <person name="Fauchery L."/>
            <person name="Girlanda M."/>
            <person name="Hayes R.D."/>
            <person name="Keri Z."/>
            <person name="LaButti K."/>
            <person name="Lipzen A."/>
            <person name="Lombard V."/>
            <person name="Magnuson J."/>
            <person name="Maillard F."/>
            <person name="Murat C."/>
            <person name="Nolan M."/>
            <person name="Ohm R.A."/>
            <person name="Pangilinan J."/>
            <person name="Pereira M.F."/>
            <person name="Perotto S."/>
            <person name="Peter M."/>
            <person name="Pfister S."/>
            <person name="Riley R."/>
            <person name="Sitrit Y."/>
            <person name="Stielow J.B."/>
            <person name="Szollosi G."/>
            <person name="Zifcakova L."/>
            <person name="Stursova M."/>
            <person name="Spatafora J.W."/>
            <person name="Tedersoo L."/>
            <person name="Vaario L.M."/>
            <person name="Yamada A."/>
            <person name="Yan M."/>
            <person name="Wang P."/>
            <person name="Xu J."/>
            <person name="Bruns T."/>
            <person name="Baldrian P."/>
            <person name="Vilgalys R."/>
            <person name="Dunand C."/>
            <person name="Henrissat B."/>
            <person name="Grigoriev I.V."/>
            <person name="Hibbett D."/>
            <person name="Nagy L.G."/>
            <person name="Martin F.M."/>
        </authorList>
    </citation>
    <scope>NUCLEOTIDE SEQUENCE</scope>
    <source>
        <strain evidence="2">BED1</strain>
    </source>
</reference>
<proteinExistence type="predicted"/>
<dbReference type="Proteomes" id="UP001194468">
    <property type="component" value="Unassembled WGS sequence"/>
</dbReference>
<evidence type="ECO:0000313" key="2">
    <source>
        <dbReference type="EMBL" id="KAF8435165.1"/>
    </source>
</evidence>
<protein>
    <submittedName>
        <fullName evidence="2">Uncharacterized protein</fullName>
    </submittedName>
</protein>
<name>A0AAD4BNM9_BOLED</name>
<dbReference type="EMBL" id="WHUW01000026">
    <property type="protein sequence ID" value="KAF8435165.1"/>
    <property type="molecule type" value="Genomic_DNA"/>
</dbReference>